<protein>
    <submittedName>
        <fullName evidence="2">Uncharacterized protein</fullName>
    </submittedName>
</protein>
<accession>A0ABT6H3F0</accession>
<keyword evidence="3" id="KW-1185">Reference proteome</keyword>
<sequence>MTHYIGETCGVPYAESENNQEPAKFVAKSDSMGEEMDKLGLH</sequence>
<dbReference type="RefSeq" id="WP_278017952.1">
    <property type="nucleotide sequence ID" value="NZ_JARRRY010000001.1"/>
</dbReference>
<proteinExistence type="predicted"/>
<comment type="caution">
    <text evidence="2">The sequence shown here is derived from an EMBL/GenBank/DDBJ whole genome shotgun (WGS) entry which is preliminary data.</text>
</comment>
<evidence type="ECO:0000313" key="2">
    <source>
        <dbReference type="EMBL" id="MDG5752966.1"/>
    </source>
</evidence>
<evidence type="ECO:0000256" key="1">
    <source>
        <dbReference type="SAM" id="MobiDB-lite"/>
    </source>
</evidence>
<dbReference type="Proteomes" id="UP001218246">
    <property type="component" value="Unassembled WGS sequence"/>
</dbReference>
<organism evidence="2 3">
    <name type="scientific">Ectobacillus antri</name>
    <dbReference type="NCBI Taxonomy" id="2486280"/>
    <lineage>
        <taxon>Bacteria</taxon>
        <taxon>Bacillati</taxon>
        <taxon>Bacillota</taxon>
        <taxon>Bacilli</taxon>
        <taxon>Bacillales</taxon>
        <taxon>Bacillaceae</taxon>
        <taxon>Ectobacillus</taxon>
    </lineage>
</organism>
<gene>
    <name evidence="2" type="ORF">P6P90_02995</name>
</gene>
<dbReference type="EMBL" id="JARULN010000001">
    <property type="protein sequence ID" value="MDG5752966.1"/>
    <property type="molecule type" value="Genomic_DNA"/>
</dbReference>
<feature type="region of interest" description="Disordered" evidence="1">
    <location>
        <begin position="1"/>
        <end position="42"/>
    </location>
</feature>
<reference evidence="2 3" key="1">
    <citation type="submission" date="2023-04" db="EMBL/GenBank/DDBJ databases">
        <title>Ectobacillus antri isolated from activated sludge.</title>
        <authorList>
            <person name="Yan P."/>
            <person name="Liu X."/>
        </authorList>
    </citation>
    <scope>NUCLEOTIDE SEQUENCE [LARGE SCALE GENOMIC DNA]</scope>
    <source>
        <strain evidence="2 3">C18H</strain>
    </source>
</reference>
<name>A0ABT6H3F0_9BACI</name>
<evidence type="ECO:0000313" key="3">
    <source>
        <dbReference type="Proteomes" id="UP001218246"/>
    </source>
</evidence>